<evidence type="ECO:0000313" key="4">
    <source>
        <dbReference type="EMBL" id="KXB65952.1"/>
    </source>
</evidence>
<keyword evidence="2" id="KW-0464">Manganese</keyword>
<keyword evidence="5" id="KW-1185">Reference proteome</keyword>
<feature type="binding site" evidence="2">
    <location>
        <position position="134"/>
    </location>
    <ligand>
        <name>Mn(2+)</name>
        <dbReference type="ChEBI" id="CHEBI:29035"/>
        <label>2</label>
    </ligand>
</feature>
<dbReference type="RefSeq" id="WP_068368209.1">
    <property type="nucleotide sequence ID" value="NZ_KQ960178.1"/>
</dbReference>
<dbReference type="FunFam" id="3.30.70.360:FF:000001">
    <property type="entry name" value="N-acetyldiaminopimelate deacetylase"/>
    <property type="match status" value="1"/>
</dbReference>
<dbReference type="Proteomes" id="UP000070442">
    <property type="component" value="Unassembled WGS sequence"/>
</dbReference>
<feature type="domain" description="Peptidase M20 dimerisation" evidence="3">
    <location>
        <begin position="182"/>
        <end position="280"/>
    </location>
</feature>
<dbReference type="OrthoDB" id="9776731at2"/>
<dbReference type="Pfam" id="PF07687">
    <property type="entry name" value="M20_dimer"/>
    <property type="match status" value="1"/>
</dbReference>
<evidence type="ECO:0000313" key="5">
    <source>
        <dbReference type="Proteomes" id="UP000070442"/>
    </source>
</evidence>
<dbReference type="Gene3D" id="3.40.630.10">
    <property type="entry name" value="Zn peptidases"/>
    <property type="match status" value="1"/>
</dbReference>
<dbReference type="PANTHER" id="PTHR11014:SF63">
    <property type="entry name" value="METALLOPEPTIDASE, PUTATIVE (AFU_ORTHOLOGUE AFUA_6G09600)-RELATED"/>
    <property type="match status" value="1"/>
</dbReference>
<dbReference type="NCBIfam" id="TIGR01891">
    <property type="entry name" value="amidohydrolases"/>
    <property type="match status" value="1"/>
</dbReference>
<feature type="binding site" evidence="2">
    <location>
        <position position="98"/>
    </location>
    <ligand>
        <name>Mn(2+)</name>
        <dbReference type="ChEBI" id="CHEBI:29035"/>
        <label>2</label>
    </ligand>
</feature>
<gene>
    <name evidence="4" type="ORF">HMPREF1863_01163</name>
</gene>
<dbReference type="PANTHER" id="PTHR11014">
    <property type="entry name" value="PEPTIDASE M20 FAMILY MEMBER"/>
    <property type="match status" value="1"/>
</dbReference>
<dbReference type="InterPro" id="IPR011650">
    <property type="entry name" value="Peptidase_M20_dimer"/>
</dbReference>
<organism evidence="4 5">
    <name type="scientific">Aedoeadaptatus coxii</name>
    <dbReference type="NCBI Taxonomy" id="755172"/>
    <lineage>
        <taxon>Bacteria</taxon>
        <taxon>Bacillati</taxon>
        <taxon>Bacillota</taxon>
        <taxon>Tissierellia</taxon>
        <taxon>Tissierellales</taxon>
        <taxon>Peptoniphilaceae</taxon>
        <taxon>Aedoeadaptatus</taxon>
    </lineage>
</organism>
<dbReference type="InterPro" id="IPR036264">
    <property type="entry name" value="Bact_exopeptidase_dim_dom"/>
</dbReference>
<reference evidence="5" key="1">
    <citation type="submission" date="2016-01" db="EMBL/GenBank/DDBJ databases">
        <authorList>
            <person name="Mitreva M."/>
            <person name="Pepin K.H."/>
            <person name="Mihindukulasuriya K.A."/>
            <person name="Fulton R."/>
            <person name="Fronick C."/>
            <person name="O'Laughlin M."/>
            <person name="Miner T."/>
            <person name="Herter B."/>
            <person name="Rosa B.A."/>
            <person name="Cordes M."/>
            <person name="Tomlinson C."/>
            <person name="Wollam A."/>
            <person name="Palsikar V.B."/>
            <person name="Mardis E.R."/>
            <person name="Wilson R.K."/>
        </authorList>
    </citation>
    <scope>NUCLEOTIDE SEQUENCE [LARGE SCALE GENOMIC DNA]</scope>
    <source>
        <strain evidence="5">DNF00729</strain>
    </source>
</reference>
<comment type="caution">
    <text evidence="4">The sequence shown here is derived from an EMBL/GenBank/DDBJ whole genome shotgun (WGS) entry which is preliminary data.</text>
</comment>
<dbReference type="GO" id="GO:0050118">
    <property type="term" value="F:N-acetyldiaminopimelate deacetylase activity"/>
    <property type="evidence" value="ECO:0007669"/>
    <property type="project" value="UniProtKB-ARBA"/>
</dbReference>
<keyword evidence="2" id="KW-0479">Metal-binding</keyword>
<accession>A0A134AE10</accession>
<dbReference type="CDD" id="cd03886">
    <property type="entry name" value="M20_Acy1"/>
    <property type="match status" value="1"/>
</dbReference>
<dbReference type="Pfam" id="PF01546">
    <property type="entry name" value="Peptidase_M20"/>
    <property type="match status" value="1"/>
</dbReference>
<keyword evidence="1 4" id="KW-0378">Hydrolase</keyword>
<dbReference type="InterPro" id="IPR017439">
    <property type="entry name" value="Amidohydrolase"/>
</dbReference>
<feature type="binding site" evidence="2">
    <location>
        <position position="160"/>
    </location>
    <ligand>
        <name>Mn(2+)</name>
        <dbReference type="ChEBI" id="CHEBI:29035"/>
        <label>2</label>
    </ligand>
</feature>
<dbReference type="Gene3D" id="3.30.70.360">
    <property type="match status" value="1"/>
</dbReference>
<proteinExistence type="predicted"/>
<feature type="binding site" evidence="2">
    <location>
        <position position="355"/>
    </location>
    <ligand>
        <name>Mn(2+)</name>
        <dbReference type="ChEBI" id="CHEBI:29035"/>
        <label>2</label>
    </ligand>
</feature>
<name>A0A134AE10_9FIRM</name>
<dbReference type="PIRSF" id="PIRSF005962">
    <property type="entry name" value="Pept_M20D_amidohydro"/>
    <property type="match status" value="1"/>
</dbReference>
<dbReference type="EMBL" id="LSDG01000036">
    <property type="protein sequence ID" value="KXB65952.1"/>
    <property type="molecule type" value="Genomic_DNA"/>
</dbReference>
<feature type="binding site" evidence="2">
    <location>
        <position position="100"/>
    </location>
    <ligand>
        <name>Mn(2+)</name>
        <dbReference type="ChEBI" id="CHEBI:29035"/>
        <label>2</label>
    </ligand>
</feature>
<dbReference type="PATRIC" id="fig|755172.3.peg.1124"/>
<dbReference type="STRING" id="755172.HMPREF1863_01163"/>
<dbReference type="GO" id="GO:0046872">
    <property type="term" value="F:metal ion binding"/>
    <property type="evidence" value="ECO:0007669"/>
    <property type="project" value="UniProtKB-KW"/>
</dbReference>
<evidence type="ECO:0000256" key="1">
    <source>
        <dbReference type="ARBA" id="ARBA00022801"/>
    </source>
</evidence>
<dbReference type="AlphaFoldDB" id="A0A134AE10"/>
<dbReference type="GO" id="GO:0019877">
    <property type="term" value="P:diaminopimelate biosynthetic process"/>
    <property type="evidence" value="ECO:0007669"/>
    <property type="project" value="UniProtKB-ARBA"/>
</dbReference>
<dbReference type="SUPFAM" id="SSF55031">
    <property type="entry name" value="Bacterial exopeptidase dimerisation domain"/>
    <property type="match status" value="1"/>
</dbReference>
<comment type="cofactor">
    <cofactor evidence="2">
        <name>Mn(2+)</name>
        <dbReference type="ChEBI" id="CHEBI:29035"/>
    </cofactor>
    <text evidence="2">The Mn(2+) ion enhances activity.</text>
</comment>
<evidence type="ECO:0000259" key="3">
    <source>
        <dbReference type="Pfam" id="PF07687"/>
    </source>
</evidence>
<dbReference type="SUPFAM" id="SSF53187">
    <property type="entry name" value="Zn-dependent exopeptidases"/>
    <property type="match status" value="1"/>
</dbReference>
<evidence type="ECO:0000256" key="2">
    <source>
        <dbReference type="PIRSR" id="PIRSR005962-1"/>
    </source>
</evidence>
<dbReference type="InterPro" id="IPR002933">
    <property type="entry name" value="Peptidase_M20"/>
</dbReference>
<sequence>MSFDFLKEAESIERELIANRRYIHAHAETGFDVAGTVAFVKEKLEEYGLQPKLVTDKGVVATIGNGEPVILFRADMDALPGEELANVDFRSEKNMHMCGHDMHTTMLLGVAKLLKRHESELKGTVKLVFQPAEEILKGALSLIEAGLLEDPAPEAAFMIHVNTVDEPALYIKPGIMTTTNNNFRITVKGKAAHGAMPELGIDATYVGAKIVTALPEIVAREIPFANSAVITTGHFEAGDSPNSIPDRAIIEGTIRSFDSEVHDYVRNRVIDMAKSVAKTYRAEAEVEILSEAKIVNNDPKLAKLAWNAAESAGIDVREGNPVQASEDFSHIAARVPSVMMMLGVKPESGEVYPLHNPRAVFNESSMTLGVAAFCAIAVNYFGG</sequence>
<protein>
    <submittedName>
        <fullName evidence="4">Amidohydrolase</fullName>
    </submittedName>
</protein>